<gene>
    <name evidence="1" type="ORF">A0128_01510</name>
</gene>
<evidence type="ECO:0000313" key="1">
    <source>
        <dbReference type="EMBL" id="AOP32660.1"/>
    </source>
</evidence>
<proteinExistence type="predicted"/>
<accession>A0A1D7USS1</accession>
<dbReference type="EMBL" id="CP015217">
    <property type="protein sequence ID" value="AOP32660.1"/>
    <property type="molecule type" value="Genomic_DNA"/>
</dbReference>
<dbReference type="AlphaFoldDB" id="A0A1D7USS1"/>
<protein>
    <submittedName>
        <fullName evidence="1">Bacteriocin-protection protein</fullName>
    </submittedName>
</protein>
<sequence length="223" mass="25719">MIEFNSPTIKKMKFKNGDKVFVFSKNEIYSSEPIEGVKFIDQSSEANGILLFVDSSSSLKSSFSKIKKNLKENVLFWVAYPKKSSGIQTDLERDHGWEPLSEENYDGVALVSLNETWSAMRFKKKDKVKKGGSKEEKQKKPGLSKYINYEKKTVRLPEDVLKTFSKSKSSKESFETLSWSHQREYVESILEAKTSETRTKRILKLMDHLNSKKPKKPSSKKKK</sequence>
<dbReference type="Proteomes" id="UP000094197">
    <property type="component" value="Chromosome 1"/>
</dbReference>
<name>A0A1D7USS1_9LEPT</name>
<reference evidence="1 2" key="1">
    <citation type="submission" date="2016-04" db="EMBL/GenBank/DDBJ databases">
        <title>Complete genome seqeunce of Leptospira alstonii serovar Room22.</title>
        <authorList>
            <person name="Nally J.E."/>
            <person name="Bayles D.O."/>
            <person name="Hurley D."/>
            <person name="Fanning S."/>
            <person name="McMahon B.J."/>
            <person name="Arent Z."/>
        </authorList>
    </citation>
    <scope>NUCLEOTIDE SEQUENCE [LARGE SCALE GENOMIC DNA]</scope>
    <source>
        <strain evidence="1 2">GWTS #1</strain>
    </source>
</reference>
<organism evidence="1 2">
    <name type="scientific">Leptospira tipperaryensis</name>
    <dbReference type="NCBI Taxonomy" id="2564040"/>
    <lineage>
        <taxon>Bacteria</taxon>
        <taxon>Pseudomonadati</taxon>
        <taxon>Spirochaetota</taxon>
        <taxon>Spirochaetia</taxon>
        <taxon>Leptospirales</taxon>
        <taxon>Leptospiraceae</taxon>
        <taxon>Leptospira</taxon>
    </lineage>
</organism>
<dbReference type="KEGG" id="laj:A0128_01510"/>
<dbReference type="RefSeq" id="WP_069605910.1">
    <property type="nucleotide sequence ID" value="NZ_CP015217.1"/>
</dbReference>
<keyword evidence="2" id="KW-1185">Reference proteome</keyword>
<evidence type="ECO:0000313" key="2">
    <source>
        <dbReference type="Proteomes" id="UP000094197"/>
    </source>
</evidence>
<dbReference type="Pfam" id="PF13376">
    <property type="entry name" value="OmdA"/>
    <property type="match status" value="1"/>
</dbReference>
<dbReference type="OrthoDB" id="9800461at2"/>